<proteinExistence type="predicted"/>
<protein>
    <submittedName>
        <fullName evidence="1">Uncharacterized protein</fullName>
    </submittedName>
</protein>
<evidence type="ECO:0000313" key="2">
    <source>
        <dbReference type="Proteomes" id="UP001603857"/>
    </source>
</evidence>
<accession>A0ABD1L800</accession>
<reference evidence="1 2" key="1">
    <citation type="submission" date="2024-08" db="EMBL/GenBank/DDBJ databases">
        <title>Insights into the chromosomal genome structure of Flemingia macrophylla.</title>
        <authorList>
            <person name="Ding Y."/>
            <person name="Zhao Y."/>
            <person name="Bi W."/>
            <person name="Wu M."/>
            <person name="Zhao G."/>
            <person name="Gong Y."/>
            <person name="Li W."/>
            <person name="Zhang P."/>
        </authorList>
    </citation>
    <scope>NUCLEOTIDE SEQUENCE [LARGE SCALE GENOMIC DNA]</scope>
    <source>
        <strain evidence="1">DYQJB</strain>
        <tissue evidence="1">Leaf</tissue>
    </source>
</reference>
<evidence type="ECO:0000313" key="1">
    <source>
        <dbReference type="EMBL" id="KAL2319508.1"/>
    </source>
</evidence>
<organism evidence="1 2">
    <name type="scientific">Flemingia macrophylla</name>
    <dbReference type="NCBI Taxonomy" id="520843"/>
    <lineage>
        <taxon>Eukaryota</taxon>
        <taxon>Viridiplantae</taxon>
        <taxon>Streptophyta</taxon>
        <taxon>Embryophyta</taxon>
        <taxon>Tracheophyta</taxon>
        <taxon>Spermatophyta</taxon>
        <taxon>Magnoliopsida</taxon>
        <taxon>eudicotyledons</taxon>
        <taxon>Gunneridae</taxon>
        <taxon>Pentapetalae</taxon>
        <taxon>rosids</taxon>
        <taxon>fabids</taxon>
        <taxon>Fabales</taxon>
        <taxon>Fabaceae</taxon>
        <taxon>Papilionoideae</taxon>
        <taxon>50 kb inversion clade</taxon>
        <taxon>NPAAA clade</taxon>
        <taxon>indigoferoid/millettioid clade</taxon>
        <taxon>Phaseoleae</taxon>
        <taxon>Flemingia</taxon>
    </lineage>
</organism>
<dbReference type="EMBL" id="JBGMDY010000010">
    <property type="protein sequence ID" value="KAL2319508.1"/>
    <property type="molecule type" value="Genomic_DNA"/>
</dbReference>
<dbReference type="Proteomes" id="UP001603857">
    <property type="component" value="Unassembled WGS sequence"/>
</dbReference>
<gene>
    <name evidence="1" type="ORF">Fmac_028477</name>
</gene>
<keyword evidence="2" id="KW-1185">Reference proteome</keyword>
<sequence length="59" mass="7066">MSTFHYRKNIPPWHTQNMGPEIAEVQDPKRWLLQEWNILKHSLQKEFELIVPQLSVSVP</sequence>
<comment type="caution">
    <text evidence="1">The sequence shown here is derived from an EMBL/GenBank/DDBJ whole genome shotgun (WGS) entry which is preliminary data.</text>
</comment>
<dbReference type="AlphaFoldDB" id="A0ABD1L800"/>
<name>A0ABD1L800_9FABA</name>